<reference evidence="9" key="1">
    <citation type="submission" date="2016-10" db="EMBL/GenBank/DDBJ databases">
        <authorList>
            <person name="de Groot N.N."/>
        </authorList>
    </citation>
    <scope>NUCLEOTIDE SEQUENCE</scope>
</reference>
<dbReference type="InterPro" id="IPR051800">
    <property type="entry name" value="PqiA-PqiB_transport"/>
</dbReference>
<name>A0A1W1BX42_9ZZZZ</name>
<keyword evidence="4 7" id="KW-0812">Transmembrane</keyword>
<accession>A0A1W1BX42</accession>
<dbReference type="PANTHER" id="PTHR30462">
    <property type="entry name" value="INTERMEMBRANE TRANSPORT PROTEIN PQIB-RELATED"/>
    <property type="match status" value="1"/>
</dbReference>
<evidence type="ECO:0000256" key="2">
    <source>
        <dbReference type="ARBA" id="ARBA00022475"/>
    </source>
</evidence>
<dbReference type="GO" id="GO:0005886">
    <property type="term" value="C:plasma membrane"/>
    <property type="evidence" value="ECO:0007669"/>
    <property type="project" value="UniProtKB-SubCell"/>
</dbReference>
<evidence type="ECO:0000256" key="6">
    <source>
        <dbReference type="ARBA" id="ARBA00023136"/>
    </source>
</evidence>
<evidence type="ECO:0000256" key="4">
    <source>
        <dbReference type="ARBA" id="ARBA00022692"/>
    </source>
</evidence>
<gene>
    <name evidence="9" type="ORF">MNB_SV-10-1402</name>
</gene>
<dbReference type="AlphaFoldDB" id="A0A1W1BX42"/>
<evidence type="ECO:0000256" key="1">
    <source>
        <dbReference type="ARBA" id="ARBA00004533"/>
    </source>
</evidence>
<feature type="domain" description="Mce/MlaD" evidence="8">
    <location>
        <begin position="298"/>
        <end position="386"/>
    </location>
</feature>
<feature type="domain" description="Mce/MlaD" evidence="8">
    <location>
        <begin position="43"/>
        <end position="132"/>
    </location>
</feature>
<keyword evidence="2" id="KW-1003">Cell membrane</keyword>
<evidence type="ECO:0000256" key="5">
    <source>
        <dbReference type="ARBA" id="ARBA00022989"/>
    </source>
</evidence>
<dbReference type="EMBL" id="FPHL01000016">
    <property type="protein sequence ID" value="SFV58160.1"/>
    <property type="molecule type" value="Genomic_DNA"/>
</dbReference>
<keyword evidence="5 7" id="KW-1133">Transmembrane helix</keyword>
<evidence type="ECO:0000259" key="8">
    <source>
        <dbReference type="Pfam" id="PF02470"/>
    </source>
</evidence>
<evidence type="ECO:0000256" key="3">
    <source>
        <dbReference type="ARBA" id="ARBA00022519"/>
    </source>
</evidence>
<feature type="transmembrane region" description="Helical" evidence="7">
    <location>
        <begin position="20"/>
        <end position="39"/>
    </location>
</feature>
<evidence type="ECO:0000313" key="9">
    <source>
        <dbReference type="EMBL" id="SFV58160.1"/>
    </source>
</evidence>
<keyword evidence="6 7" id="KW-0472">Membrane</keyword>
<sequence length="546" mass="61110">MPEQLPEIEESTKFNFFTSIWIVPFIAVLIAGWLAYQYYSELGPEIKIIFPSNEGLKAGQSQIKYKDVPVGKVTKIKLQKNGDGVVVIAQMDKEAEPYLNQNTKFWIVKPQLDISGVSGLETLISGNYIGVSSKKGGTFQNTFIGLEHTFRSGKNGEYYVLKTSRGDSSVKPGTPVYLKNIRVGRVEYVMLDLNDMFVDVIIFIDKTYTSYVHTDSKFWVRSTLDAELVNGALDVTVAPVTDLLQGAIEFSTTGLDHNHTVPDTFAFMLYKNKNSVNTKKIGHTKKEMEIFELHTQTSIARLKIGSPVKYDEFKIGNVIEITLSYDKHTHNMKGNVLVEIDTSVFDDPSDTNDTGKENLYAAVREGLRAQIDSLDPVTGRQYVNLVFTDKDGNKSIVPAEKYALMPTVKAQNGDIMRGIGSIVKKINRLPLEALLDSLNKVIKESAEPVAHANEVLLDLKTTVKNLNRLTDKKSFKKMPDEIEKALQALTRTLKTTQRVVKGYGSNSLLSRQIADTLKIVSQTSKEMQLFLKMLNRKPNSLIFGDQ</sequence>
<proteinExistence type="predicted"/>
<dbReference type="Pfam" id="PF02470">
    <property type="entry name" value="MlaD"/>
    <property type="match status" value="3"/>
</dbReference>
<feature type="domain" description="Mce/MlaD" evidence="8">
    <location>
        <begin position="156"/>
        <end position="222"/>
    </location>
</feature>
<protein>
    <submittedName>
        <fullName evidence="9">Paraquat-inducible protein B</fullName>
    </submittedName>
</protein>
<comment type="subcellular location">
    <subcellularLocation>
        <location evidence="1">Cell inner membrane</location>
    </subcellularLocation>
</comment>
<dbReference type="PANTHER" id="PTHR30462:SF2">
    <property type="entry name" value="INTERMEMBRANE TRANSPORT PROTEIN PQIB"/>
    <property type="match status" value="1"/>
</dbReference>
<keyword evidence="3" id="KW-0997">Cell inner membrane</keyword>
<dbReference type="InterPro" id="IPR003399">
    <property type="entry name" value="Mce/MlaD"/>
</dbReference>
<evidence type="ECO:0000256" key="7">
    <source>
        <dbReference type="SAM" id="Phobius"/>
    </source>
</evidence>
<organism evidence="9">
    <name type="scientific">hydrothermal vent metagenome</name>
    <dbReference type="NCBI Taxonomy" id="652676"/>
    <lineage>
        <taxon>unclassified sequences</taxon>
        <taxon>metagenomes</taxon>
        <taxon>ecological metagenomes</taxon>
    </lineage>
</organism>